<feature type="binding site" evidence="12">
    <location>
        <position position="736"/>
    </location>
    <ligand>
        <name>Mg(2+)</name>
        <dbReference type="ChEBI" id="CHEBI:18420"/>
    </ligand>
</feature>
<dbReference type="PANTHER" id="PTHR10099">
    <property type="entry name" value="PHOSPHORIBOSYLFORMYLGLYCINAMIDINE SYNTHASE"/>
    <property type="match status" value="1"/>
</dbReference>
<keyword evidence="9 12" id="KW-0460">Magnesium</keyword>
<feature type="binding site" evidence="12">
    <location>
        <position position="775"/>
    </location>
    <ligand>
        <name>Mg(2+)</name>
        <dbReference type="ChEBI" id="CHEBI:18420"/>
    </ligand>
</feature>
<dbReference type="Pfam" id="PF18072">
    <property type="entry name" value="FGAR-AT_linker"/>
    <property type="match status" value="1"/>
</dbReference>
<comment type="pathway">
    <text evidence="1 12">Purine metabolism; IMP biosynthesis via de novo pathway; 5-amino-1-(5-phospho-D-ribosyl)imidazole from N(2)-formyl-N(1)-(5-phospho-D-ribosyl)glycinamide: step 1/2.</text>
</comment>
<evidence type="ECO:0000313" key="18">
    <source>
        <dbReference type="EMBL" id="AWB32938.1"/>
    </source>
</evidence>
<dbReference type="EMBL" id="CP028901">
    <property type="protein sequence ID" value="AWB32938.1"/>
    <property type="molecule type" value="Genomic_DNA"/>
</dbReference>
<evidence type="ECO:0000256" key="4">
    <source>
        <dbReference type="ARBA" id="ARBA00022598"/>
    </source>
</evidence>
<feature type="active site" description="Nucleophile" evidence="12">
    <location>
        <position position="1219"/>
    </location>
</feature>
<dbReference type="Gene3D" id="3.40.50.880">
    <property type="match status" value="1"/>
</dbReference>
<evidence type="ECO:0000256" key="9">
    <source>
        <dbReference type="ARBA" id="ARBA00022842"/>
    </source>
</evidence>
<comment type="subunit">
    <text evidence="12">Monomer.</text>
</comment>
<evidence type="ECO:0000256" key="5">
    <source>
        <dbReference type="ARBA" id="ARBA00022723"/>
    </source>
</evidence>
<feature type="domain" description="Phosphoribosylformylglycinamidine synthase linker" evidence="15">
    <location>
        <begin position="225"/>
        <end position="274"/>
    </location>
</feature>
<dbReference type="UniPathway" id="UPA00074">
    <property type="reaction ID" value="UER00128"/>
</dbReference>
<keyword evidence="5 12" id="KW-0479">Metal-binding</keyword>
<dbReference type="CDD" id="cd02204">
    <property type="entry name" value="PurL_repeat2"/>
    <property type="match status" value="1"/>
</dbReference>
<proteinExistence type="inferred from homology"/>
<dbReference type="CDD" id="cd01740">
    <property type="entry name" value="GATase1_FGAR_AT"/>
    <property type="match status" value="1"/>
</dbReference>
<evidence type="ECO:0000256" key="7">
    <source>
        <dbReference type="ARBA" id="ARBA00022755"/>
    </source>
</evidence>
<dbReference type="HAMAP" id="MF_00419">
    <property type="entry name" value="PurL_1"/>
    <property type="match status" value="1"/>
</dbReference>
<dbReference type="Pfam" id="PF18076">
    <property type="entry name" value="FGAR-AT_N"/>
    <property type="match status" value="1"/>
</dbReference>
<dbReference type="EC" id="6.3.5.3" evidence="12"/>
<dbReference type="FunFam" id="1.10.8.750:FF:000002">
    <property type="entry name" value="Phosphoribosylformylglycinamidine synthase"/>
    <property type="match status" value="1"/>
</dbReference>
<keyword evidence="7 12" id="KW-0658">Purine biosynthesis</keyword>
<feature type="binding site" evidence="12">
    <location>
        <position position="945"/>
    </location>
    <ligand>
        <name>Mg(2+)</name>
        <dbReference type="ChEBI" id="CHEBI:18420"/>
    </ligand>
</feature>
<dbReference type="InterPro" id="IPR041609">
    <property type="entry name" value="PurL_linker"/>
</dbReference>
<evidence type="ECO:0000259" key="16">
    <source>
        <dbReference type="Pfam" id="PF18076"/>
    </source>
</evidence>
<dbReference type="InterPro" id="IPR010918">
    <property type="entry name" value="PurM-like_C_dom"/>
</dbReference>
<evidence type="ECO:0000256" key="1">
    <source>
        <dbReference type="ARBA" id="ARBA00004920"/>
    </source>
</evidence>
<dbReference type="KEGG" id="boz:DBV39_03520"/>
<evidence type="ECO:0000256" key="2">
    <source>
        <dbReference type="ARBA" id="ARBA00008608"/>
    </source>
</evidence>
<dbReference type="SUPFAM" id="SSF109736">
    <property type="entry name" value="FGAM synthase PurL, linker domain"/>
    <property type="match status" value="1"/>
</dbReference>
<dbReference type="GO" id="GO:0005524">
    <property type="term" value="F:ATP binding"/>
    <property type="evidence" value="ECO:0007669"/>
    <property type="project" value="UniProtKB-UniRule"/>
</dbReference>
<dbReference type="InterPro" id="IPR010073">
    <property type="entry name" value="PurL_large"/>
</dbReference>
<reference evidence="18 19" key="1">
    <citation type="submission" date="2018-04" db="EMBL/GenBank/DDBJ databases">
        <title>Bordetella sp. HZ20 isolated from seawater.</title>
        <authorList>
            <person name="Sun C."/>
        </authorList>
    </citation>
    <scope>NUCLEOTIDE SEQUENCE [LARGE SCALE GENOMIC DNA]</scope>
    <source>
        <strain evidence="18 19">HZ20</strain>
    </source>
</reference>
<feature type="region of interest" description="Disordered" evidence="13">
    <location>
        <begin position="360"/>
        <end position="388"/>
    </location>
</feature>
<dbReference type="FunFam" id="3.40.50.880:FF:000008">
    <property type="entry name" value="Phosphoribosylformylglycinamidine synthase"/>
    <property type="match status" value="1"/>
</dbReference>
<keyword evidence="10 12" id="KW-0315">Glutamine amidotransferase</keyword>
<keyword evidence="4 12" id="KW-0436">Ligase</keyword>
<dbReference type="InterPro" id="IPR029062">
    <property type="entry name" value="Class_I_gatase-like"/>
</dbReference>
<gene>
    <name evidence="12" type="primary">purL</name>
    <name evidence="18" type="ORF">DBV39_03520</name>
</gene>
<comment type="catalytic activity">
    <reaction evidence="11 12">
        <text>N(2)-formyl-N(1)-(5-phospho-beta-D-ribosyl)glycinamide + L-glutamine + ATP + H2O = 2-formamido-N(1)-(5-O-phospho-beta-D-ribosyl)acetamidine + L-glutamate + ADP + phosphate + H(+)</text>
        <dbReference type="Rhea" id="RHEA:17129"/>
        <dbReference type="ChEBI" id="CHEBI:15377"/>
        <dbReference type="ChEBI" id="CHEBI:15378"/>
        <dbReference type="ChEBI" id="CHEBI:29985"/>
        <dbReference type="ChEBI" id="CHEBI:30616"/>
        <dbReference type="ChEBI" id="CHEBI:43474"/>
        <dbReference type="ChEBI" id="CHEBI:58359"/>
        <dbReference type="ChEBI" id="CHEBI:147286"/>
        <dbReference type="ChEBI" id="CHEBI:147287"/>
        <dbReference type="ChEBI" id="CHEBI:456216"/>
        <dbReference type="EC" id="6.3.5.3"/>
    </reaction>
</comment>
<dbReference type="SUPFAM" id="SSF82697">
    <property type="entry name" value="PurS-like"/>
    <property type="match status" value="1"/>
</dbReference>
<dbReference type="Gene3D" id="3.90.650.10">
    <property type="entry name" value="PurM-like C-terminal domain"/>
    <property type="match status" value="2"/>
</dbReference>
<accession>A0A2R4XGI7</accession>
<organism evidence="18 19">
    <name type="scientific">Orrella marina</name>
    <dbReference type="NCBI Taxonomy" id="2163011"/>
    <lineage>
        <taxon>Bacteria</taxon>
        <taxon>Pseudomonadati</taxon>
        <taxon>Pseudomonadota</taxon>
        <taxon>Betaproteobacteria</taxon>
        <taxon>Burkholderiales</taxon>
        <taxon>Alcaligenaceae</taxon>
        <taxon>Orrella</taxon>
    </lineage>
</organism>
<dbReference type="Gene3D" id="1.10.8.750">
    <property type="entry name" value="Phosphoribosylformylglycinamidine synthase, linker domain"/>
    <property type="match status" value="1"/>
</dbReference>
<protein>
    <recommendedName>
        <fullName evidence="12">Phosphoribosylformylglycinamidine synthase</fullName>
        <shortName evidence="12">FGAM synthase</shortName>
        <shortName evidence="12">FGAMS</shortName>
        <ecNumber evidence="12">6.3.5.3</ecNumber>
    </recommendedName>
    <alternativeName>
        <fullName evidence="12">Formylglycinamide ribonucleotide amidotransferase</fullName>
        <shortName evidence="12">FGAR amidotransferase</shortName>
        <shortName evidence="12">FGAR-AT</shortName>
    </alternativeName>
</protein>
<dbReference type="FunFam" id="3.90.650.10:FF:000024">
    <property type="entry name" value="Phosphoribosylformylglycinamidine synthase"/>
    <property type="match status" value="1"/>
</dbReference>
<dbReference type="PANTHER" id="PTHR10099:SF1">
    <property type="entry name" value="PHOSPHORIBOSYLFORMYLGLYCINAMIDINE SYNTHASE"/>
    <property type="match status" value="1"/>
</dbReference>
<dbReference type="SUPFAM" id="SSF56042">
    <property type="entry name" value="PurM C-terminal domain-like"/>
    <property type="match status" value="2"/>
</dbReference>
<dbReference type="Gene3D" id="3.30.1330.10">
    <property type="entry name" value="PurM-like, N-terminal domain"/>
    <property type="match status" value="2"/>
</dbReference>
<keyword evidence="8 12" id="KW-0067">ATP-binding</keyword>
<dbReference type="NCBIfam" id="TIGR01735">
    <property type="entry name" value="FGAM_synt"/>
    <property type="match status" value="1"/>
</dbReference>
<feature type="binding site" evidence="12">
    <location>
        <position position="947"/>
    </location>
    <ligand>
        <name>ATP</name>
        <dbReference type="ChEBI" id="CHEBI:30616"/>
    </ligand>
</feature>
<evidence type="ECO:0000256" key="11">
    <source>
        <dbReference type="ARBA" id="ARBA00052585"/>
    </source>
</evidence>
<dbReference type="GO" id="GO:0006189">
    <property type="term" value="P:'de novo' IMP biosynthetic process"/>
    <property type="evidence" value="ECO:0007669"/>
    <property type="project" value="UniProtKB-UniRule"/>
</dbReference>
<dbReference type="NCBIfam" id="NF003672">
    <property type="entry name" value="PRK05297.1"/>
    <property type="match status" value="1"/>
</dbReference>
<dbReference type="GO" id="GO:0004642">
    <property type="term" value="F:phosphoribosylformylglycinamidine synthase activity"/>
    <property type="evidence" value="ECO:0007669"/>
    <property type="project" value="UniProtKB-UniRule"/>
</dbReference>
<feature type="domain" description="PurM-like C-terminal" evidence="14">
    <location>
        <begin position="487"/>
        <end position="644"/>
    </location>
</feature>
<dbReference type="OrthoDB" id="9804441at2"/>
<dbReference type="InterPro" id="IPR055181">
    <property type="entry name" value="FGAR-AT_PurM_N-like"/>
</dbReference>
<dbReference type="InterPro" id="IPR036676">
    <property type="entry name" value="PurM-like_C_sf"/>
</dbReference>
<dbReference type="SUPFAM" id="SSF55326">
    <property type="entry name" value="PurM N-terminal domain-like"/>
    <property type="match status" value="2"/>
</dbReference>
<dbReference type="SMART" id="SM01211">
    <property type="entry name" value="GATase_5"/>
    <property type="match status" value="1"/>
</dbReference>
<evidence type="ECO:0000256" key="10">
    <source>
        <dbReference type="ARBA" id="ARBA00022962"/>
    </source>
</evidence>
<dbReference type="GO" id="GO:0046872">
    <property type="term" value="F:metal ion binding"/>
    <property type="evidence" value="ECO:0007669"/>
    <property type="project" value="UniProtKB-KW"/>
</dbReference>
<feature type="domain" description="PurM-like C-terminal" evidence="14">
    <location>
        <begin position="899"/>
        <end position="1040"/>
    </location>
</feature>
<evidence type="ECO:0000259" key="15">
    <source>
        <dbReference type="Pfam" id="PF18072"/>
    </source>
</evidence>
<dbReference type="CDD" id="cd02203">
    <property type="entry name" value="PurL_repeat1"/>
    <property type="match status" value="1"/>
</dbReference>
<dbReference type="Pfam" id="PF13507">
    <property type="entry name" value="GATase_5"/>
    <property type="match status" value="1"/>
</dbReference>
<comment type="caution">
    <text evidence="12">Lacks conserved residue(s) required for the propagation of feature annotation.</text>
</comment>
<evidence type="ECO:0000259" key="14">
    <source>
        <dbReference type="Pfam" id="PF02769"/>
    </source>
</evidence>
<dbReference type="GO" id="GO:0005737">
    <property type="term" value="C:cytoplasm"/>
    <property type="evidence" value="ECO:0007669"/>
    <property type="project" value="UniProtKB-SubCell"/>
</dbReference>
<dbReference type="Pfam" id="PF02769">
    <property type="entry name" value="AIRS_C"/>
    <property type="match status" value="2"/>
</dbReference>
<keyword evidence="19" id="KW-1185">Reference proteome</keyword>
<dbReference type="InterPro" id="IPR040707">
    <property type="entry name" value="FGAR-AT_N"/>
</dbReference>
<evidence type="ECO:0000259" key="17">
    <source>
        <dbReference type="Pfam" id="PF22689"/>
    </source>
</evidence>
<feature type="region of interest" description="Disordered" evidence="13">
    <location>
        <begin position="18"/>
        <end position="37"/>
    </location>
</feature>
<feature type="active site" evidence="12">
    <location>
        <position position="1340"/>
    </location>
</feature>
<evidence type="ECO:0000313" key="19">
    <source>
        <dbReference type="Proteomes" id="UP000244571"/>
    </source>
</evidence>
<keyword evidence="6 12" id="KW-0547">Nucleotide-binding</keyword>
<feature type="domain" description="FGAR-AT PurM N-terminal-like" evidence="17">
    <location>
        <begin position="705"/>
        <end position="865"/>
    </location>
</feature>
<dbReference type="Proteomes" id="UP000244571">
    <property type="component" value="Chromosome"/>
</dbReference>
<evidence type="ECO:0000256" key="13">
    <source>
        <dbReference type="SAM" id="MobiDB-lite"/>
    </source>
</evidence>
<feature type="domain" description="Phosphoribosylformylglycinamidine synthase N-terminal" evidence="16">
    <location>
        <begin position="82"/>
        <end position="204"/>
    </location>
</feature>
<keyword evidence="3 12" id="KW-0963">Cytoplasm</keyword>
<evidence type="ECO:0000256" key="6">
    <source>
        <dbReference type="ARBA" id="ARBA00022741"/>
    </source>
</evidence>
<dbReference type="InterPro" id="IPR036604">
    <property type="entry name" value="PurS-like_sf"/>
</dbReference>
<evidence type="ECO:0000256" key="12">
    <source>
        <dbReference type="HAMAP-Rule" id="MF_00419"/>
    </source>
</evidence>
<name>A0A2R4XGI7_9BURK</name>
<evidence type="ECO:0000256" key="8">
    <source>
        <dbReference type="ARBA" id="ARBA00022840"/>
    </source>
</evidence>
<feature type="active site" evidence="12">
    <location>
        <position position="1342"/>
    </location>
</feature>
<sequence>MPLLFIPRWLISVTQSSQPVSSSPISSVSFSSSDASDPKANSSASEVILLAGANALSAFRTQRLIDQFANLDLPVASVQARYEHVVLAAGNLDATQREHLAKLLDYGVEPQTPVSEEGALVLRVYPRLGTVSPWASKATDIAHNCGLTQVRRIERGVRYVFSLKRAWLSSKKLNEQQLAQLAACVHDRMTQVVVDSGFDVSALFEARPGKSLQTVPVIEQGRPALERVNLEWGMALSEDEIDYLLQSFVELGRDPTDVELLMFAQANSEHCRHKIFNAQWVIDGQPMSETLFGMIRQTHEQTPQGTVVAYSDNAAVMQGSGATRFEAEALDEAGPSAYGRRQTMVHTLMKVETHNHPTAIAPFEGSATGAGGEIRDEGATGRGSKPKAGLTGFTVSHLRFDDAIQPWESDHHGLPDRIASPLSIMIDGPLGGAAFNNEYGRPNLLGYFRSFEQSGAGLRWGYHKPIMIAGGLGSIDESQVRKLELPAGSLLIQLGGPGMRIGMSGAAASSMGVGSNQAELDFDSVQRANPEIERRAQEVIDRCWQLGQDNPVLAIHDVGAGGLSNAFPELVNDALRGATFDLRKVLLEESGMSPAEIWSNESQERYVLAIAPDSLERFSGIARRERCPFAVIGVTEQARHLKVVDTDDGDATQPVDVPMDVILGKPPRMTRDVTRIAPVNEPIDLTLIRLDDAVDRVLRHPTVASKSFLITIGDRTVGGLSSRDQMVGPWQVPVADCAVTLTDHDGDNGQAMSMGERTPLAMFNGPASARMAITEAITNLVAADVKSLDLVKLSANWMAACGSPGQDAVLFDTVQAASEFCREVGVSIPVGKDSLSMRTRWEVEGETESSREVISPVSLIVTAFAEVNDVKRTLTPQLRTDMGPTSLIFIDLSQGQQRMGGSILAQVSNQLGQEVPDISDAQTLRSFFATIRTLEESGTILAYHDRSDGGLFVTLAEMAFAGHCGVSINLDLLTIDPYAADWGDYKIRPEQVAVQRDEITLKALFCEEAGAVIQVPAAERDAVMQVLRGAGLSRHAHVVGMPNTSDEIEIYRDGKRIWGRPRAELGKIWSEVSWRVASRRDNPVCAQAEFDLWDDAADPGMSVQVDFDPQKDVAAPYVQSGARPKVAILREQGCNSHVEMAWAFDQAGFEAYDVHMTDLLQDRTSLVPFAGLVAVGGFSYGDVLGAGEGWARTILFNSKLSDMFAGFFARDDSFALGVCNGCQMMAALAPMIPGAQHWPRFTRNQSEKYEARLSLVEIAESPSIFTHGMAGTRIPVAVAHGEGYADFREQGDPSSVLRAVRYVDHRGQPTEAYPLNPNGSPDGLTGVTTADGRFTAMMPHPERVTRNVMMSWHPARWGQEDSGGACTPWMRFFQNARRSLG</sequence>
<dbReference type="PROSITE" id="PS51273">
    <property type="entry name" value="GATASE_TYPE_1"/>
    <property type="match status" value="1"/>
</dbReference>
<dbReference type="InterPro" id="IPR036921">
    <property type="entry name" value="PurM-like_N_sf"/>
</dbReference>
<feature type="compositionally biased region" description="Low complexity" evidence="13">
    <location>
        <begin position="18"/>
        <end position="33"/>
    </location>
</feature>
<comment type="function">
    <text evidence="12">Phosphoribosylformylglycinamidine synthase involved in the purines biosynthetic pathway. Catalyzes the ATP-dependent conversion of formylglycinamide ribonucleotide (FGAR) and glutamine to yield formylglycinamidine ribonucleotide (FGAM) and glutamate.</text>
</comment>
<feature type="binding site" evidence="12">
    <location>
        <position position="735"/>
    </location>
    <ligand>
        <name>ATP</name>
        <dbReference type="ChEBI" id="CHEBI:30616"/>
    </ligand>
</feature>
<comment type="similarity">
    <text evidence="2 12">In the N-terminal section; belongs to the FGAMS family.</text>
</comment>
<feature type="binding site" evidence="12">
    <location>
        <position position="779"/>
    </location>
    <ligand>
        <name>Mg(2+)</name>
        <dbReference type="ChEBI" id="CHEBI:18420"/>
    </ligand>
</feature>
<comment type="subcellular location">
    <subcellularLocation>
        <location evidence="12">Cytoplasm</location>
    </subcellularLocation>
</comment>
<dbReference type="Pfam" id="PF22689">
    <property type="entry name" value="FGAR-AT_PurM_N-like"/>
    <property type="match status" value="1"/>
</dbReference>
<evidence type="ECO:0000256" key="3">
    <source>
        <dbReference type="ARBA" id="ARBA00022490"/>
    </source>
</evidence>
<dbReference type="SUPFAM" id="SSF52317">
    <property type="entry name" value="Class I glutamine amidotransferase-like"/>
    <property type="match status" value="1"/>
</dbReference>
<dbReference type="FunFam" id="3.30.1330.10:FF:000005">
    <property type="entry name" value="Phosphoribosylformylglycinamidine synthase"/>
    <property type="match status" value="1"/>
</dbReference>